<proteinExistence type="predicted"/>
<reference evidence="2 3" key="1">
    <citation type="submission" date="2017-11" db="EMBL/GenBank/DDBJ databases">
        <title>Bacterial isolate from king chilli rhizosphere.</title>
        <authorList>
            <person name="Takhelmayum P."/>
            <person name="Sarangthem I."/>
        </authorList>
    </citation>
    <scope>NUCLEOTIDE SEQUENCE [LARGE SCALE GENOMIC DNA]</scope>
    <source>
        <strain evidence="3">t26</strain>
    </source>
</reference>
<accession>A0A2M9PZI9</accession>
<dbReference type="RefSeq" id="WP_100545341.1">
    <property type="nucleotide sequence ID" value="NZ_JBIWFF010000009.1"/>
</dbReference>
<evidence type="ECO:0000313" key="2">
    <source>
        <dbReference type="EMBL" id="PJO41234.1"/>
    </source>
</evidence>
<feature type="chain" id="PRO_5014825466" description="DUF5065 domain-containing protein" evidence="1">
    <location>
        <begin position="26"/>
        <end position="151"/>
    </location>
</feature>
<evidence type="ECO:0000256" key="1">
    <source>
        <dbReference type="SAM" id="SignalP"/>
    </source>
</evidence>
<protein>
    <recommendedName>
        <fullName evidence="4">DUF5065 domain-containing protein</fullName>
    </recommendedName>
</protein>
<organism evidence="2 3">
    <name type="scientific">Lysinibacillus xylanilyticus</name>
    <dbReference type="NCBI Taxonomy" id="582475"/>
    <lineage>
        <taxon>Bacteria</taxon>
        <taxon>Bacillati</taxon>
        <taxon>Bacillota</taxon>
        <taxon>Bacilli</taxon>
        <taxon>Bacillales</taxon>
        <taxon>Bacillaceae</taxon>
        <taxon>Lysinibacillus</taxon>
    </lineage>
</organism>
<dbReference type="Proteomes" id="UP000232101">
    <property type="component" value="Unassembled WGS sequence"/>
</dbReference>
<evidence type="ECO:0008006" key="4">
    <source>
        <dbReference type="Google" id="ProtNLM"/>
    </source>
</evidence>
<feature type="signal peptide" evidence="1">
    <location>
        <begin position="1"/>
        <end position="25"/>
    </location>
</feature>
<evidence type="ECO:0000313" key="3">
    <source>
        <dbReference type="Proteomes" id="UP000232101"/>
    </source>
</evidence>
<dbReference type="AlphaFoldDB" id="A0A2M9PZI9"/>
<sequence length="151" mass="16688">MKAKKLLATLSTVALLTMGATSASAAWDFGDTMDTAMVLYKDGATGGAYLPIDHYNDNDFYVVDNTNGYNSFNFAVSMTPPPSIDLDMQMIRVDANGQITDTSMSDYGREGEREMVGTSVQPGEKVYFRVMSHGYSDYGPDPYTIEFYKFN</sequence>
<gene>
    <name evidence="2" type="ORF">CWD94_24165</name>
</gene>
<comment type="caution">
    <text evidence="2">The sequence shown here is derived from an EMBL/GenBank/DDBJ whole genome shotgun (WGS) entry which is preliminary data.</text>
</comment>
<keyword evidence="1" id="KW-0732">Signal</keyword>
<name>A0A2M9PZI9_9BACI</name>
<dbReference type="EMBL" id="PHQY01000677">
    <property type="protein sequence ID" value="PJO41234.1"/>
    <property type="molecule type" value="Genomic_DNA"/>
</dbReference>